<keyword evidence="1" id="KW-0378">Hydrolase</keyword>
<protein>
    <submittedName>
        <fullName evidence="4">GH73</fullName>
    </submittedName>
</protein>
<dbReference type="PANTHER" id="PTHR33308:SF9">
    <property type="entry name" value="PEPTIDOGLYCAN HYDROLASE FLGJ"/>
    <property type="match status" value="1"/>
</dbReference>
<evidence type="ECO:0000313" key="4">
    <source>
        <dbReference type="EMBL" id="CAA9526253.1"/>
    </source>
</evidence>
<feature type="signal peptide" evidence="2">
    <location>
        <begin position="1"/>
        <end position="24"/>
    </location>
</feature>
<dbReference type="InterPro" id="IPR051056">
    <property type="entry name" value="Glycosyl_Hydrolase_73"/>
</dbReference>
<dbReference type="EMBL" id="CADCVQ010000155">
    <property type="protein sequence ID" value="CAA9526253.1"/>
    <property type="molecule type" value="Genomic_DNA"/>
</dbReference>
<dbReference type="AlphaFoldDB" id="A0A6J4TKF7"/>
<evidence type="ECO:0000259" key="3">
    <source>
        <dbReference type="SMART" id="SM00047"/>
    </source>
</evidence>
<dbReference type="PANTHER" id="PTHR33308">
    <property type="entry name" value="PEPTIDOGLYCAN HYDROLASE FLGJ"/>
    <property type="match status" value="1"/>
</dbReference>
<dbReference type="Gene3D" id="1.10.530.10">
    <property type="match status" value="1"/>
</dbReference>
<accession>A0A6J4TKF7</accession>
<keyword evidence="2" id="KW-0732">Signal</keyword>
<dbReference type="PRINTS" id="PR01002">
    <property type="entry name" value="FLGFLGJ"/>
</dbReference>
<feature type="chain" id="PRO_5026937411" evidence="2">
    <location>
        <begin position="25"/>
        <end position="319"/>
    </location>
</feature>
<dbReference type="Pfam" id="PF01832">
    <property type="entry name" value="Glucosaminidase"/>
    <property type="match status" value="1"/>
</dbReference>
<organism evidence="4">
    <name type="scientific">uncultured Solirubrobacteraceae bacterium</name>
    <dbReference type="NCBI Taxonomy" id="1162706"/>
    <lineage>
        <taxon>Bacteria</taxon>
        <taxon>Bacillati</taxon>
        <taxon>Actinomycetota</taxon>
        <taxon>Thermoleophilia</taxon>
        <taxon>Solirubrobacterales</taxon>
        <taxon>Solirubrobacteraceae</taxon>
        <taxon>environmental samples</taxon>
    </lineage>
</organism>
<evidence type="ECO:0000256" key="2">
    <source>
        <dbReference type="SAM" id="SignalP"/>
    </source>
</evidence>
<dbReference type="InterPro" id="IPR002901">
    <property type="entry name" value="MGlyc_endo_b_GlcNAc-like_dom"/>
</dbReference>
<reference evidence="4" key="1">
    <citation type="submission" date="2020-02" db="EMBL/GenBank/DDBJ databases">
        <authorList>
            <person name="Meier V. D."/>
        </authorList>
    </citation>
    <scope>NUCLEOTIDE SEQUENCE</scope>
    <source>
        <strain evidence="4">AVDCRST_MAG67</strain>
    </source>
</reference>
<feature type="domain" description="Mannosyl-glycoprotein endo-beta-N-acetylglucosamidase-like" evidence="3">
    <location>
        <begin position="163"/>
        <end position="317"/>
    </location>
</feature>
<dbReference type="GO" id="GO:0004040">
    <property type="term" value="F:amidase activity"/>
    <property type="evidence" value="ECO:0007669"/>
    <property type="project" value="InterPro"/>
</dbReference>
<sequence length="319" mass="34182">MRRSLLIALAMGATTLLAPTAAQAGEAAACPAATKLSFARVQLFVGASCSGGQVVIRADDSNPDRPDFSRFVNFDGRTYNVENSRSSLLIANGTCVRLHDGRGFTGLASTDICAIGRDLGWNLARFDDRTSSMRVFAAQGAAPLPAPAPVPAPAPSAALEPNPAPFSSREDFIARSAPLAQATQREFGVPASITLGQAALESGWGAHTVGPAKNYFGIKCGVGPARIAFGCLARPTRECGRGGCRTVRQSFRMYRSMLDSFRDHGELLRRKYPRAMGVSGDPRAFARELKRGGYATDPDYVSKLVRTMDARGLYRYDLR</sequence>
<evidence type="ECO:0000256" key="1">
    <source>
        <dbReference type="ARBA" id="ARBA00022801"/>
    </source>
</evidence>
<name>A0A6J4TKF7_9ACTN</name>
<gene>
    <name evidence="4" type="ORF">AVDCRST_MAG67-3697</name>
</gene>
<dbReference type="SMART" id="SM00047">
    <property type="entry name" value="LYZ2"/>
    <property type="match status" value="1"/>
</dbReference>
<proteinExistence type="predicted"/>